<protein>
    <submittedName>
        <fullName evidence="1">Uncharacterized protein</fullName>
    </submittedName>
</protein>
<accession>A0A0A8YWJ5</accession>
<dbReference type="AlphaFoldDB" id="A0A0A8YWJ5"/>
<sequence length="55" mass="6148">MVLVCDMLSLSNALRLLQYGSRICLPMQVGVLARKFLKNKLVFDAVCFDAPSRCV</sequence>
<proteinExistence type="predicted"/>
<evidence type="ECO:0000313" key="1">
    <source>
        <dbReference type="EMBL" id="JAD28870.1"/>
    </source>
</evidence>
<name>A0A0A8YWJ5_ARUDO</name>
<reference evidence="1" key="1">
    <citation type="submission" date="2014-09" db="EMBL/GenBank/DDBJ databases">
        <authorList>
            <person name="Magalhaes I.L.F."/>
            <person name="Oliveira U."/>
            <person name="Santos F.R."/>
            <person name="Vidigal T.H.D.A."/>
            <person name="Brescovit A.D."/>
            <person name="Santos A.J."/>
        </authorList>
    </citation>
    <scope>NUCLEOTIDE SEQUENCE</scope>
    <source>
        <tissue evidence="1">Shoot tissue taken approximately 20 cm above the soil surface</tissue>
    </source>
</reference>
<reference evidence="1" key="2">
    <citation type="journal article" date="2015" name="Data Brief">
        <title>Shoot transcriptome of the giant reed, Arundo donax.</title>
        <authorList>
            <person name="Barrero R.A."/>
            <person name="Guerrero F.D."/>
            <person name="Moolhuijzen P."/>
            <person name="Goolsby J.A."/>
            <person name="Tidwell J."/>
            <person name="Bellgard S.E."/>
            <person name="Bellgard M.I."/>
        </authorList>
    </citation>
    <scope>NUCLEOTIDE SEQUENCE</scope>
    <source>
        <tissue evidence="1">Shoot tissue taken approximately 20 cm above the soil surface</tissue>
    </source>
</reference>
<dbReference type="EMBL" id="GBRH01269025">
    <property type="protein sequence ID" value="JAD28870.1"/>
    <property type="molecule type" value="Transcribed_RNA"/>
</dbReference>
<organism evidence="1">
    <name type="scientific">Arundo donax</name>
    <name type="common">Giant reed</name>
    <name type="synonym">Donax arundinaceus</name>
    <dbReference type="NCBI Taxonomy" id="35708"/>
    <lineage>
        <taxon>Eukaryota</taxon>
        <taxon>Viridiplantae</taxon>
        <taxon>Streptophyta</taxon>
        <taxon>Embryophyta</taxon>
        <taxon>Tracheophyta</taxon>
        <taxon>Spermatophyta</taxon>
        <taxon>Magnoliopsida</taxon>
        <taxon>Liliopsida</taxon>
        <taxon>Poales</taxon>
        <taxon>Poaceae</taxon>
        <taxon>PACMAD clade</taxon>
        <taxon>Arundinoideae</taxon>
        <taxon>Arundineae</taxon>
        <taxon>Arundo</taxon>
    </lineage>
</organism>